<dbReference type="RefSeq" id="WP_089852742.1">
    <property type="nucleotide sequence ID" value="NZ_BJWJ01000001.1"/>
</dbReference>
<dbReference type="PANTHER" id="PTHR13285:SF18">
    <property type="entry name" value="PROTEIN-CYSTEINE N-PALMITOYLTRANSFERASE RASP"/>
    <property type="match status" value="1"/>
</dbReference>
<keyword evidence="12" id="KW-1185">Reference proteome</keyword>
<evidence type="ECO:0000313" key="10">
    <source>
        <dbReference type="EMBL" id="SFS36500.1"/>
    </source>
</evidence>
<dbReference type="GO" id="GO:0005886">
    <property type="term" value="C:plasma membrane"/>
    <property type="evidence" value="ECO:0007669"/>
    <property type="project" value="UniProtKB-SubCell"/>
</dbReference>
<dbReference type="PIRSF" id="PIRSF500217">
    <property type="entry name" value="AlgI"/>
    <property type="match status" value="1"/>
</dbReference>
<evidence type="ECO:0000256" key="5">
    <source>
        <dbReference type="ARBA" id="ARBA00022989"/>
    </source>
</evidence>
<dbReference type="EMBL" id="FPAI01000001">
    <property type="protein sequence ID" value="SFS36500.1"/>
    <property type="molecule type" value="Genomic_DNA"/>
</dbReference>
<gene>
    <name evidence="9" type="ORF">HMI01_00400</name>
    <name evidence="10" type="ORF">SAMN05421668_101270</name>
</gene>
<feature type="transmembrane region" description="Helical" evidence="8">
    <location>
        <begin position="116"/>
        <end position="134"/>
    </location>
</feature>
<reference evidence="9 12" key="2">
    <citation type="submission" date="2019-07" db="EMBL/GenBank/DDBJ databases">
        <title>Whole genome shotgun sequence of Halolactibacillus miurensis NBRC 100873.</title>
        <authorList>
            <person name="Hosoyama A."/>
            <person name="Uohara A."/>
            <person name="Ohji S."/>
            <person name="Ichikawa N."/>
        </authorList>
    </citation>
    <scope>NUCLEOTIDE SEQUENCE [LARGE SCALE GENOMIC DNA]</scope>
    <source>
        <strain evidence="9 12">NBRC 100873</strain>
    </source>
</reference>
<evidence type="ECO:0000256" key="4">
    <source>
        <dbReference type="ARBA" id="ARBA00022692"/>
    </source>
</evidence>
<protein>
    <submittedName>
        <fullName evidence="10">Alginate O-acetyltransferase complex protein AlgI</fullName>
    </submittedName>
    <submittedName>
        <fullName evidence="9">Alginate regulatory protein</fullName>
    </submittedName>
</protein>
<dbReference type="InterPro" id="IPR028362">
    <property type="entry name" value="AlgI"/>
</dbReference>
<keyword evidence="3 7" id="KW-1003">Cell membrane</keyword>
<dbReference type="InterPro" id="IPR004299">
    <property type="entry name" value="MBOAT_fam"/>
</dbReference>
<dbReference type="EMBL" id="BJWJ01000001">
    <property type="protein sequence ID" value="GEM03052.1"/>
    <property type="molecule type" value="Genomic_DNA"/>
</dbReference>
<evidence type="ECO:0000256" key="6">
    <source>
        <dbReference type="ARBA" id="ARBA00023136"/>
    </source>
</evidence>
<feature type="transmembrane region" description="Helical" evidence="8">
    <location>
        <begin position="308"/>
        <end position="336"/>
    </location>
</feature>
<keyword evidence="4 8" id="KW-0812">Transmembrane</keyword>
<evidence type="ECO:0000256" key="2">
    <source>
        <dbReference type="ARBA" id="ARBA00010323"/>
    </source>
</evidence>
<dbReference type="AlphaFoldDB" id="A0A1I6P8N4"/>
<evidence type="ECO:0000256" key="8">
    <source>
        <dbReference type="SAM" id="Phobius"/>
    </source>
</evidence>
<evidence type="ECO:0000313" key="12">
    <source>
        <dbReference type="Proteomes" id="UP000321773"/>
    </source>
</evidence>
<proteinExistence type="inferred from homology"/>
<evidence type="ECO:0000256" key="7">
    <source>
        <dbReference type="PIRNR" id="PIRNR016636"/>
    </source>
</evidence>
<evidence type="ECO:0000256" key="3">
    <source>
        <dbReference type="ARBA" id="ARBA00022475"/>
    </source>
</evidence>
<dbReference type="STRING" id="306541.SAMN05421668_101270"/>
<feature type="transmembrane region" description="Helical" evidence="8">
    <location>
        <begin position="428"/>
        <end position="448"/>
    </location>
</feature>
<keyword evidence="6 7" id="KW-0472">Membrane</keyword>
<sequence length="460" mass="53032">MVFSSLTFLLIFLPLALASYIVSPKRLKNGVLLIVSLLFYAWGEPVYVFLVIFSGGMDYLHGRLMGRFDERDGLRRLVLLSSLVINLGVLFFFKYADFLIDLLNKAFQLDIGLLELPLPIGISFYTFQTLSYTIDVYRKKVKVNHSLIDFLMYVSLFPQLVAGPIVRYEAIDDQLKKRVVTKEDITEGMFLFSYGLAKKVLISNQMAALYEQLTAIEPISVSVSVFVGLSYGLHIYFDFSGYSDMAIGLGRLFGFHFPENFNYPYQATSIKDFWRRWHITLSQWFRDYLYIPLGGNRVGQVKWLRNVLIVWFLTGLWHGASVNFILWGLYFGMFLIAETYISPHVSHKLPVILKRMYTLGVVLISWLIFSFTDINELVDYITGLVIFEAPPTALLYYLREYAVLLVVAIIGSTNVYKRIIMKNTSRTVMVVESLFVMVLVVLAMGYLVDQSFNPFIYFRF</sequence>
<dbReference type="PIRSF" id="PIRSF016636">
    <property type="entry name" value="AlgI_DltB"/>
    <property type="match status" value="1"/>
</dbReference>
<keyword evidence="7 10" id="KW-0808">Transferase</keyword>
<evidence type="ECO:0000313" key="11">
    <source>
        <dbReference type="Proteomes" id="UP000199139"/>
    </source>
</evidence>
<accession>A0A1I6P8N4</accession>
<dbReference type="GO" id="GO:0042121">
    <property type="term" value="P:alginic acid biosynthetic process"/>
    <property type="evidence" value="ECO:0007669"/>
    <property type="project" value="InterPro"/>
</dbReference>
<evidence type="ECO:0000313" key="9">
    <source>
        <dbReference type="EMBL" id="GEM03052.1"/>
    </source>
</evidence>
<dbReference type="Proteomes" id="UP000321773">
    <property type="component" value="Unassembled WGS sequence"/>
</dbReference>
<dbReference type="PANTHER" id="PTHR13285">
    <property type="entry name" value="ACYLTRANSFERASE"/>
    <property type="match status" value="1"/>
</dbReference>
<organism evidence="10 11">
    <name type="scientific">Halolactibacillus miurensis</name>
    <dbReference type="NCBI Taxonomy" id="306541"/>
    <lineage>
        <taxon>Bacteria</taxon>
        <taxon>Bacillati</taxon>
        <taxon>Bacillota</taxon>
        <taxon>Bacilli</taxon>
        <taxon>Bacillales</taxon>
        <taxon>Bacillaceae</taxon>
        <taxon>Halolactibacillus</taxon>
    </lineage>
</organism>
<dbReference type="InterPro" id="IPR051085">
    <property type="entry name" value="MB_O-acyltransferase"/>
</dbReference>
<dbReference type="Proteomes" id="UP000199139">
    <property type="component" value="Unassembled WGS sequence"/>
</dbReference>
<keyword evidence="5 8" id="KW-1133">Transmembrane helix</keyword>
<dbReference type="GO" id="GO:0016746">
    <property type="term" value="F:acyltransferase activity"/>
    <property type="evidence" value="ECO:0007669"/>
    <property type="project" value="UniProtKB-KW"/>
</dbReference>
<name>A0A1I6P8N4_9BACI</name>
<dbReference type="Pfam" id="PF03062">
    <property type="entry name" value="MBOAT"/>
    <property type="match status" value="1"/>
</dbReference>
<dbReference type="OrthoDB" id="9805788at2"/>
<comment type="subcellular location">
    <subcellularLocation>
        <location evidence="1">Cell membrane</location>
        <topology evidence="1">Multi-pass membrane protein</topology>
    </subcellularLocation>
</comment>
<feature type="transmembrane region" description="Helical" evidence="8">
    <location>
        <begin position="394"/>
        <end position="416"/>
    </location>
</feature>
<reference evidence="10 11" key="1">
    <citation type="submission" date="2016-10" db="EMBL/GenBank/DDBJ databases">
        <authorList>
            <person name="de Groot N.N."/>
        </authorList>
    </citation>
    <scope>NUCLEOTIDE SEQUENCE [LARGE SCALE GENOMIC DNA]</scope>
    <source>
        <strain evidence="10 11">DSM 17074</strain>
    </source>
</reference>
<keyword evidence="7" id="KW-0012">Acyltransferase</keyword>
<feature type="transmembrane region" description="Helical" evidence="8">
    <location>
        <begin position="356"/>
        <end position="374"/>
    </location>
</feature>
<evidence type="ECO:0000256" key="1">
    <source>
        <dbReference type="ARBA" id="ARBA00004651"/>
    </source>
</evidence>
<comment type="similarity">
    <text evidence="2 7">Belongs to the membrane-bound acyltransferase family.</text>
</comment>
<feature type="transmembrane region" description="Helical" evidence="8">
    <location>
        <begin position="77"/>
        <end position="96"/>
    </location>
</feature>
<feature type="transmembrane region" description="Helical" evidence="8">
    <location>
        <begin position="34"/>
        <end position="56"/>
    </location>
</feature>
<dbReference type="InterPro" id="IPR024194">
    <property type="entry name" value="Ac/AlaTfrase_AlgI/DltB"/>
</dbReference>